<dbReference type="Proteomes" id="UP000591131">
    <property type="component" value="Unassembled WGS sequence"/>
</dbReference>
<name>A0A7J6MQ30_PERCH</name>
<reference evidence="1 2" key="1">
    <citation type="submission" date="2020-04" db="EMBL/GenBank/DDBJ databases">
        <title>Perkinsus chesapeaki whole genome sequence.</title>
        <authorList>
            <person name="Bogema D.R."/>
        </authorList>
    </citation>
    <scope>NUCLEOTIDE SEQUENCE [LARGE SCALE GENOMIC DNA]</scope>
    <source>
        <strain evidence="1">ATCC PRA-425</strain>
    </source>
</reference>
<protein>
    <submittedName>
        <fullName evidence="1">Uncharacterized protein</fullName>
    </submittedName>
</protein>
<dbReference type="EMBL" id="JAAPAO010000077">
    <property type="protein sequence ID" value="KAF4673703.1"/>
    <property type="molecule type" value="Genomic_DNA"/>
</dbReference>
<accession>A0A7J6MQ30</accession>
<proteinExistence type="predicted"/>
<comment type="caution">
    <text evidence="1">The sequence shown here is derived from an EMBL/GenBank/DDBJ whole genome shotgun (WGS) entry which is preliminary data.</text>
</comment>
<dbReference type="PANTHER" id="PTHR38696:SF1">
    <property type="entry name" value="MEDIATOR OF RNA POLYMERASE II TRANSCRIPTION SUBUNIT 13"/>
    <property type="match status" value="1"/>
</dbReference>
<sequence>MGVVCCGGLEGLSEPSPHTVTSQGLCAITLCGLGAMYGLKCPEEVLGAIREGLGRENLKGDGLSEKAPGLHKFNLSSRLWMSNGKKTVEVRRIIMRVVEELSKRGWEIVEEVDMSRAGLMQVWILRRSDAVGDYNPRPNRKDFMVSMHSSDDVRVLCESDPLRTHSVIEAVRNAIEACWKVSKENEYGGVHQFVLKGSPFGAFGANGENSVKIRRMLLAICAQVEKQTGAKLYKSLSLSVGQGSKSSLIFRQVEDYGESGPVEYLGLSLNDTDDVRLISLPGEPLDETVKDSLRAAIVEGWPRGIQKEGEYGGAFEWKLLGRPWDAHGTETVDSRLLVGKMLKKMWALGFELMPKIDCSGKLADMSLMVFRRPREGGNRLPESEPVLGLSLHDADDIRLTCTEDSIIDSMEQVIRIKDTMGNSSPVGIKIFGIGTHELNQLRIGFGGVKGLREPEPYTPTSEGYCALVLSNSSRVYGYKCPEEVLEAVRKAVKDQGIIKNDRKCKKVEGLHEIEFIKWVWAANGKATVDVRRYALKMVEALREVGWGIVDDLDMSRPFFVQVWVLHKIDRLSERSSRRDLMISLHDKNDIRIILEDEANRLFNVQEAVRQGIVNCWQITSETDYSGAYQFQLAGAPFSAGCDKPVEAKQILLSVITELERQTGYRLVRTLSLSQNRGAKSSLVLRVPPPEAASGNRGKYMGMSLDEADLIRIFPAPGEFLDASVQQEIGGVISKAWANGVDREGGFGTNAYEWKLQGKPWSTEMEDTVEARILMAKILQKMLSLGFELMPKIDCTGRLAETSFMVFRRTNEAVRSEEAPVVCVWFNNIDEMRICSPDRALVDELQPKIRMALCPPQFSIEAVQDLSDFGKSAQLKLVKSPFHTWMPGPKTVIYPTAILISVINVMSEIGWELKASLDLSRLCVSTESEWYRLQLSSLYFTPRV</sequence>
<gene>
    <name evidence="1" type="ORF">FOL47_010184</name>
</gene>
<organism evidence="1 2">
    <name type="scientific">Perkinsus chesapeaki</name>
    <name type="common">Clam parasite</name>
    <name type="synonym">Perkinsus andrewsi</name>
    <dbReference type="NCBI Taxonomy" id="330153"/>
    <lineage>
        <taxon>Eukaryota</taxon>
        <taxon>Sar</taxon>
        <taxon>Alveolata</taxon>
        <taxon>Perkinsozoa</taxon>
        <taxon>Perkinsea</taxon>
        <taxon>Perkinsida</taxon>
        <taxon>Perkinsidae</taxon>
        <taxon>Perkinsus</taxon>
    </lineage>
</organism>
<evidence type="ECO:0000313" key="1">
    <source>
        <dbReference type="EMBL" id="KAF4673703.1"/>
    </source>
</evidence>
<keyword evidence="2" id="KW-1185">Reference proteome</keyword>
<dbReference type="AlphaFoldDB" id="A0A7J6MQ30"/>
<dbReference type="OrthoDB" id="57679at2759"/>
<evidence type="ECO:0000313" key="2">
    <source>
        <dbReference type="Proteomes" id="UP000591131"/>
    </source>
</evidence>
<dbReference type="PANTHER" id="PTHR38696">
    <property type="entry name" value="MEDIATOR OF RNA POLYMERASE II TRANSCRIPTION SUBUNIT 13"/>
    <property type="match status" value="1"/>
</dbReference>